<dbReference type="Pfam" id="PF00534">
    <property type="entry name" value="Glycos_transf_1"/>
    <property type="match status" value="1"/>
</dbReference>
<evidence type="ECO:0000256" key="2">
    <source>
        <dbReference type="ARBA" id="ARBA00022679"/>
    </source>
</evidence>
<keyword evidence="2 5" id="KW-0808">Transferase</keyword>
<dbReference type="GO" id="GO:0016758">
    <property type="term" value="F:hexosyltransferase activity"/>
    <property type="evidence" value="ECO:0007669"/>
    <property type="project" value="TreeGrafter"/>
</dbReference>
<dbReference type="RefSeq" id="WP_207908817.1">
    <property type="nucleotide sequence ID" value="NZ_SMFZ01000002.1"/>
</dbReference>
<dbReference type="SUPFAM" id="SSF53756">
    <property type="entry name" value="UDP-Glycosyltransferase/glycogen phosphorylase"/>
    <property type="match status" value="1"/>
</dbReference>
<dbReference type="InterPro" id="IPR001296">
    <property type="entry name" value="Glyco_trans_1"/>
</dbReference>
<sequence length="386" mass="40404">MRVAIVSECFLPVMNGVTNSILRVCEHLRAGGHDVMIVAPGTGEPDEHDGIPVVRIPALELPVVNSMPVGVPSRRILTALRSFVPDVVHLAAPFVVGARGLAAARRLDIPTVAIYQTDVAGFASSYGLGLTARAAWRWTCRLHSMADRTLAPSSWATGALRSRGVPRVHQWARGVDTRRFTPSRRSGALRRSLAPDGETLVGYVGRLAPEKQVDRLAALADLPGVRVVVIGDGPSAEPLRDMLPGAAFLGHRGGDELADLYASLDVFVHPGQAETFCQAVQEALASGVPAVAPDAGGPRDLVLPNRTGYLVAPRPDGGVAGDPDTDAADADLRAAVAGLVADPALRAAFGAAARQSVLRRTWTAVGDELVAHYTQVVGAGASRIAA</sequence>
<comment type="caution">
    <text evidence="5">The sequence shown here is derived from an EMBL/GenBank/DDBJ whole genome shotgun (WGS) entry which is preliminary data.</text>
</comment>
<dbReference type="AlphaFoldDB" id="A0A4R1HF17"/>
<evidence type="ECO:0000256" key="1">
    <source>
        <dbReference type="ARBA" id="ARBA00022676"/>
    </source>
</evidence>
<keyword evidence="1 5" id="KW-0328">Glycosyltransferase</keyword>
<evidence type="ECO:0000259" key="3">
    <source>
        <dbReference type="Pfam" id="PF00534"/>
    </source>
</evidence>
<dbReference type="GO" id="GO:1901137">
    <property type="term" value="P:carbohydrate derivative biosynthetic process"/>
    <property type="evidence" value="ECO:0007669"/>
    <property type="project" value="UniProtKB-ARBA"/>
</dbReference>
<dbReference type="InterPro" id="IPR050194">
    <property type="entry name" value="Glycosyltransferase_grp1"/>
</dbReference>
<keyword evidence="6" id="KW-1185">Reference proteome</keyword>
<dbReference type="PANTHER" id="PTHR45947">
    <property type="entry name" value="SULFOQUINOVOSYL TRANSFERASE SQD2"/>
    <property type="match status" value="1"/>
</dbReference>
<organism evidence="5 6">
    <name type="scientific">Pseudonocardia endophytica</name>
    <dbReference type="NCBI Taxonomy" id="401976"/>
    <lineage>
        <taxon>Bacteria</taxon>
        <taxon>Bacillati</taxon>
        <taxon>Actinomycetota</taxon>
        <taxon>Actinomycetes</taxon>
        <taxon>Pseudonocardiales</taxon>
        <taxon>Pseudonocardiaceae</taxon>
        <taxon>Pseudonocardia</taxon>
    </lineage>
</organism>
<name>A0A4R1HF17_PSEEN</name>
<proteinExistence type="predicted"/>
<evidence type="ECO:0000259" key="4">
    <source>
        <dbReference type="Pfam" id="PF13439"/>
    </source>
</evidence>
<dbReference type="CDD" id="cd03814">
    <property type="entry name" value="GT4-like"/>
    <property type="match status" value="1"/>
</dbReference>
<protein>
    <submittedName>
        <fullName evidence="5">Phosphatidylinositol alpha 1,6-mannosyltransferase</fullName>
    </submittedName>
</protein>
<evidence type="ECO:0000313" key="6">
    <source>
        <dbReference type="Proteomes" id="UP000295560"/>
    </source>
</evidence>
<reference evidence="5 6" key="1">
    <citation type="submission" date="2019-03" db="EMBL/GenBank/DDBJ databases">
        <title>Sequencing the genomes of 1000 actinobacteria strains.</title>
        <authorList>
            <person name="Klenk H.-P."/>
        </authorList>
    </citation>
    <scope>NUCLEOTIDE SEQUENCE [LARGE SCALE GENOMIC DNA]</scope>
    <source>
        <strain evidence="5 6">DSM 44969</strain>
    </source>
</reference>
<dbReference type="Gene3D" id="3.40.50.2000">
    <property type="entry name" value="Glycogen Phosphorylase B"/>
    <property type="match status" value="2"/>
</dbReference>
<gene>
    <name evidence="5" type="ORF">EV378_4179</name>
</gene>
<accession>A0A4R1HF17</accession>
<dbReference type="EMBL" id="SMFZ01000002">
    <property type="protein sequence ID" value="TCK20228.1"/>
    <property type="molecule type" value="Genomic_DNA"/>
</dbReference>
<dbReference type="Pfam" id="PF13439">
    <property type="entry name" value="Glyco_transf_4"/>
    <property type="match status" value="1"/>
</dbReference>
<feature type="domain" description="Glycosyl transferase family 1" evidence="3">
    <location>
        <begin position="192"/>
        <end position="314"/>
    </location>
</feature>
<dbReference type="InterPro" id="IPR028098">
    <property type="entry name" value="Glyco_trans_4-like_N"/>
</dbReference>
<dbReference type="Proteomes" id="UP000295560">
    <property type="component" value="Unassembled WGS sequence"/>
</dbReference>
<evidence type="ECO:0000313" key="5">
    <source>
        <dbReference type="EMBL" id="TCK20228.1"/>
    </source>
</evidence>
<dbReference type="PANTHER" id="PTHR45947:SF3">
    <property type="entry name" value="SULFOQUINOVOSYL TRANSFERASE SQD2"/>
    <property type="match status" value="1"/>
</dbReference>
<feature type="domain" description="Glycosyltransferase subfamily 4-like N-terminal" evidence="4">
    <location>
        <begin position="15"/>
        <end position="179"/>
    </location>
</feature>